<comment type="caution">
    <text evidence="1">The sequence shown here is derived from an EMBL/GenBank/DDBJ whole genome shotgun (WGS) entry which is preliminary data.</text>
</comment>
<dbReference type="Pfam" id="PF10719">
    <property type="entry name" value="ComFB"/>
    <property type="match status" value="1"/>
</dbReference>
<dbReference type="InterPro" id="IPR019657">
    <property type="entry name" value="ComFB"/>
</dbReference>
<gene>
    <name evidence="1" type="ORF">DRP53_10450</name>
</gene>
<dbReference type="AlphaFoldDB" id="A0A660SED5"/>
<protein>
    <submittedName>
        <fullName evidence="1">Competence protein ComFB</fullName>
    </submittedName>
</protein>
<reference evidence="1 2" key="1">
    <citation type="submission" date="2018-06" db="EMBL/GenBank/DDBJ databases">
        <title>Extensive metabolic versatility and redundancy in microbially diverse, dynamic hydrothermal sediments.</title>
        <authorList>
            <person name="Dombrowski N."/>
            <person name="Teske A."/>
            <person name="Baker B.J."/>
        </authorList>
    </citation>
    <scope>NUCLEOTIDE SEQUENCE [LARGE SCALE GENOMIC DNA]</scope>
    <source>
        <strain evidence="1">B36_G15</strain>
    </source>
</reference>
<proteinExistence type="predicted"/>
<evidence type="ECO:0000313" key="1">
    <source>
        <dbReference type="EMBL" id="RKX68576.1"/>
    </source>
</evidence>
<dbReference type="EMBL" id="QNBE01000148">
    <property type="protein sequence ID" value="RKX68576.1"/>
    <property type="molecule type" value="Genomic_DNA"/>
</dbReference>
<sequence length="88" mass="10370">MTIENLLVDTVKEVVEELYKERKDVCSCETCKNDIITYTLNQLRPRYADSELGRVITKVEMNQRQFRAEIIAIAMKAFDLVKQHPRHE</sequence>
<evidence type="ECO:0000313" key="2">
    <source>
        <dbReference type="Proteomes" id="UP000268469"/>
    </source>
</evidence>
<accession>A0A660SED5</accession>
<dbReference type="Proteomes" id="UP000268469">
    <property type="component" value="Unassembled WGS sequence"/>
</dbReference>
<name>A0A660SED5_UNCW3</name>
<organism evidence="1 2">
    <name type="scientific">candidate division WOR-3 bacterium</name>
    <dbReference type="NCBI Taxonomy" id="2052148"/>
    <lineage>
        <taxon>Bacteria</taxon>
        <taxon>Bacteria division WOR-3</taxon>
    </lineage>
</organism>